<dbReference type="SUPFAM" id="SSF103506">
    <property type="entry name" value="Mitochondrial carrier"/>
    <property type="match status" value="1"/>
</dbReference>
<keyword evidence="5" id="KW-0677">Repeat</keyword>
<evidence type="ECO:0000256" key="1">
    <source>
        <dbReference type="ARBA" id="ARBA00004225"/>
    </source>
</evidence>
<dbReference type="InterPro" id="IPR023395">
    <property type="entry name" value="MCP_dom_sf"/>
</dbReference>
<comment type="subcellular location">
    <subcellularLocation>
        <location evidence="1">Mitochondrion membrane</location>
        <topology evidence="1">Multi-pass membrane protein</topology>
    </subcellularLocation>
</comment>
<dbReference type="AlphaFoldDB" id="A0A8J2T5N5"/>
<evidence type="ECO:0000313" key="12">
    <source>
        <dbReference type="Proteomes" id="UP000019375"/>
    </source>
</evidence>
<evidence type="ECO:0000256" key="8">
    <source>
        <dbReference type="ARBA" id="ARBA00023136"/>
    </source>
</evidence>
<feature type="repeat" description="Solcar" evidence="9">
    <location>
        <begin position="214"/>
        <end position="301"/>
    </location>
</feature>
<dbReference type="InterPro" id="IPR018108">
    <property type="entry name" value="MCP_transmembrane"/>
</dbReference>
<keyword evidence="4 9" id="KW-0812">Transmembrane</keyword>
<proteinExistence type="inferred from homology"/>
<evidence type="ECO:0000256" key="2">
    <source>
        <dbReference type="ARBA" id="ARBA00006375"/>
    </source>
</evidence>
<dbReference type="EMBL" id="HG316455">
    <property type="protein sequence ID" value="CDF88700.1"/>
    <property type="molecule type" value="Genomic_DNA"/>
</dbReference>
<sequence length="303" mass="33463">MSEEIPAPQIVGEIDQYNKVTRVCKDILAGTFSGIAQVLVGQPFDITKVRLQTSKGHTTAYQVVRDLIKNEGLRAFYKGTMAPLVGVGACVSCQFGCNESMKRYFYARNGSSHHPLSLGQYYICGAVSGSANAFLATPIEHVRIRLQLQRKALTASEYHGAIDCCRKLIKQGKLMRGLSATMMRTSHGFGVYFLSYEYMCNVQAVKGIKREDIPTWKVCGFGALAGALFWAMTYPIDVVKSVMQSDNLTKPQHGNNVFQVARALYKESGPRVFVKGFMPTMLRSLPVNGATFAAFEIAMRVLN</sequence>
<organism evidence="11 12">
    <name type="scientific">Zygosaccharomyces bailii (strain CLIB 213 / ATCC 58445 / CBS 680 / BCRC 21525 / NBRC 1098 / NCYC 1416 / NRRL Y-2227)</name>
    <dbReference type="NCBI Taxonomy" id="1333698"/>
    <lineage>
        <taxon>Eukaryota</taxon>
        <taxon>Fungi</taxon>
        <taxon>Dikarya</taxon>
        <taxon>Ascomycota</taxon>
        <taxon>Saccharomycotina</taxon>
        <taxon>Saccharomycetes</taxon>
        <taxon>Saccharomycetales</taxon>
        <taxon>Saccharomycetaceae</taxon>
        <taxon>Zygosaccharomyces</taxon>
    </lineage>
</organism>
<keyword evidence="8 9" id="KW-0472">Membrane</keyword>
<dbReference type="GO" id="GO:0031966">
    <property type="term" value="C:mitochondrial membrane"/>
    <property type="evidence" value="ECO:0007669"/>
    <property type="project" value="UniProtKB-SubCell"/>
</dbReference>
<evidence type="ECO:0000256" key="3">
    <source>
        <dbReference type="ARBA" id="ARBA00022448"/>
    </source>
</evidence>
<evidence type="ECO:0000256" key="9">
    <source>
        <dbReference type="PROSITE-ProRule" id="PRU00282"/>
    </source>
</evidence>
<keyword evidence="6" id="KW-1133">Transmembrane helix</keyword>
<evidence type="ECO:0000256" key="5">
    <source>
        <dbReference type="ARBA" id="ARBA00022737"/>
    </source>
</evidence>
<evidence type="ECO:0000256" key="7">
    <source>
        <dbReference type="ARBA" id="ARBA00023128"/>
    </source>
</evidence>
<dbReference type="GO" id="GO:0000064">
    <property type="term" value="F:L-ornithine transmembrane transporter activity"/>
    <property type="evidence" value="ECO:0007669"/>
    <property type="project" value="TreeGrafter"/>
</dbReference>
<evidence type="ECO:0000256" key="4">
    <source>
        <dbReference type="ARBA" id="ARBA00022692"/>
    </source>
</evidence>
<dbReference type="OrthoDB" id="409586at2759"/>
<keyword evidence="3 10" id="KW-0813">Transport</keyword>
<comment type="similarity">
    <text evidence="2 10">Belongs to the mitochondrial carrier (TC 2.A.29) family.</text>
</comment>
<dbReference type="PANTHER" id="PTHR45624">
    <property type="entry name" value="MITOCHONDRIAL BASIC AMINO ACIDS TRANSPORTER-RELATED"/>
    <property type="match status" value="1"/>
</dbReference>
<gene>
    <name evidence="11" type="ORF">BN860_16402g</name>
</gene>
<keyword evidence="7" id="KW-0496">Mitochondrion</keyword>
<evidence type="ECO:0000256" key="10">
    <source>
        <dbReference type="RuleBase" id="RU000488"/>
    </source>
</evidence>
<evidence type="ECO:0000313" key="11">
    <source>
        <dbReference type="EMBL" id="CDF88700.1"/>
    </source>
</evidence>
<keyword evidence="12" id="KW-1185">Reference proteome</keyword>
<accession>A0A8J2T5N5</accession>
<dbReference type="Pfam" id="PF00153">
    <property type="entry name" value="Mito_carr"/>
    <property type="match status" value="3"/>
</dbReference>
<feature type="repeat" description="Solcar" evidence="9">
    <location>
        <begin position="116"/>
        <end position="202"/>
    </location>
</feature>
<dbReference type="InterPro" id="IPR050567">
    <property type="entry name" value="Mitochondrial_Carrier"/>
</dbReference>
<protein>
    <submittedName>
        <fullName evidence="11">BN860_16402g1_1</fullName>
    </submittedName>
</protein>
<dbReference type="GO" id="GO:1990575">
    <property type="term" value="P:mitochondrial L-ornithine transmembrane transport"/>
    <property type="evidence" value="ECO:0007669"/>
    <property type="project" value="TreeGrafter"/>
</dbReference>
<feature type="repeat" description="Solcar" evidence="9">
    <location>
        <begin position="21"/>
        <end position="104"/>
    </location>
</feature>
<name>A0A8J2T5N5_ZYGB2</name>
<dbReference type="PROSITE" id="PS50920">
    <property type="entry name" value="SOLCAR"/>
    <property type="match status" value="3"/>
</dbReference>
<reference evidence="12" key="1">
    <citation type="journal article" date="2013" name="Genome Announc.">
        <title>Genome sequence of the food spoilage yeast Zygosaccharomyces bailii CLIB 213(T).</title>
        <authorList>
            <person name="Galeote V."/>
            <person name="Bigey F."/>
            <person name="Devillers H."/>
            <person name="Neuveglise C."/>
            <person name="Dequin S."/>
        </authorList>
    </citation>
    <scope>NUCLEOTIDE SEQUENCE [LARGE SCALE GENOMIC DNA]</scope>
    <source>
        <strain evidence="12">CLIB 213 / ATCC 58445 / CBS 680 / CCRC 21525 / NBRC 1098 / NCYC 1416 / NRRL Y-2227</strain>
    </source>
</reference>
<dbReference type="Gene3D" id="1.50.40.10">
    <property type="entry name" value="Mitochondrial carrier domain"/>
    <property type="match status" value="1"/>
</dbReference>
<dbReference type="Proteomes" id="UP000019375">
    <property type="component" value="Unassembled WGS sequence"/>
</dbReference>
<dbReference type="PANTHER" id="PTHR45624:SF51">
    <property type="entry name" value="CARRIER PROTEIN YMC2, MITOCHONDRIAL-RELATED"/>
    <property type="match status" value="1"/>
</dbReference>
<evidence type="ECO:0000256" key="6">
    <source>
        <dbReference type="ARBA" id="ARBA00022989"/>
    </source>
</evidence>